<comment type="caution">
    <text evidence="5">The sequence shown here is derived from an EMBL/GenBank/DDBJ whole genome shotgun (WGS) entry which is preliminary data.</text>
</comment>
<keyword evidence="1" id="KW-0645">Protease</keyword>
<organism evidence="5 6">
    <name type="scientific">Pseudaquabacterium inlustre</name>
    <dbReference type="NCBI Taxonomy" id="2984192"/>
    <lineage>
        <taxon>Bacteria</taxon>
        <taxon>Pseudomonadati</taxon>
        <taxon>Pseudomonadota</taxon>
        <taxon>Betaproteobacteria</taxon>
        <taxon>Burkholderiales</taxon>
        <taxon>Sphaerotilaceae</taxon>
        <taxon>Pseudaquabacterium</taxon>
    </lineage>
</organism>
<dbReference type="InterPro" id="IPR009003">
    <property type="entry name" value="Peptidase_S1_PA"/>
</dbReference>
<dbReference type="SUPFAM" id="SSF50494">
    <property type="entry name" value="Trypsin-like serine proteases"/>
    <property type="match status" value="1"/>
</dbReference>
<keyword evidence="6" id="KW-1185">Reference proteome</keyword>
<protein>
    <submittedName>
        <fullName evidence="5">Trypsin-like peptidase domain-containing protein</fullName>
    </submittedName>
</protein>
<reference evidence="5 6" key="1">
    <citation type="submission" date="2024-04" db="EMBL/GenBank/DDBJ databases">
        <title>Novel species of the genus Ideonella isolated from streams.</title>
        <authorList>
            <person name="Lu H."/>
        </authorList>
    </citation>
    <scope>NUCLEOTIDE SEQUENCE [LARGE SCALE GENOMIC DNA]</scope>
    <source>
        <strain evidence="5 6">DXS22W</strain>
    </source>
</reference>
<dbReference type="EMBL" id="JBBUTH010000007">
    <property type="protein sequence ID" value="MEK8050952.1"/>
    <property type="molecule type" value="Genomic_DNA"/>
</dbReference>
<proteinExistence type="predicted"/>
<dbReference type="InterPro" id="IPR043504">
    <property type="entry name" value="Peptidase_S1_PA_chymotrypsin"/>
</dbReference>
<name>A0ABU9CGH0_9BURK</name>
<dbReference type="Pfam" id="PF20308">
    <property type="entry name" value="TPR-S"/>
    <property type="match status" value="1"/>
</dbReference>
<accession>A0ABU9CGH0</accession>
<sequence>MPSRRSPAAAPDPDQARAAADALLATLRQRPTATALKQARALLPTLRNLRQFDALLPLAEQLSRIDPADAPTRRLYAQGLIETGATTAALDMLRQLVARLPKGDAEAAEAWGLIGRACKQLFFDAADASGPGARAALAEAVQAYRLPWQADPARHTWHGVNLLALVSRARREGWTEIAPRIDPAKLARQLVDALNAVPPRARDEWHLPTLAEVTLGLGLASGDLAPVEALLKDYVGAPGVQAFQVASTLRQFTQVWALDSLRAGSPGIGLRGEADLRRARGLADILRARLLSLPGASLQLPVAKAQPTQPARPARARRGTGDRALLTPGVAPVPIAQAVPADAPSDVQLEAILGVEGPRTFAWWQAGVAASRSVGVVRKRLGQRMGTGFLVRPADFGLPDDAGPLLLTNYHVVNPDHVEDGLMPDEAEVIFEAVDAATAYRVERLLWCSPIAEHDASLLRLSGQPAGLPPLPIAARLPEIPPPEDKQRPRVYVIGYPGGRELSISFQDNELIDHEGPPTGQPPVPGRWRVHYRAPTEGGNSGSPVFNDSGWEVIALHHSGGRFKMPRLNGQPGSYAANEGLAMATLVAAVKAARPG</sequence>
<dbReference type="Pfam" id="PF13365">
    <property type="entry name" value="Trypsin_2"/>
    <property type="match status" value="1"/>
</dbReference>
<dbReference type="PROSITE" id="PS00673">
    <property type="entry name" value="V8_SER"/>
    <property type="match status" value="1"/>
</dbReference>
<evidence type="ECO:0000256" key="1">
    <source>
        <dbReference type="ARBA" id="ARBA00022670"/>
    </source>
</evidence>
<gene>
    <name evidence="5" type="ORF">AACH10_11950</name>
</gene>
<keyword evidence="3" id="KW-0378">Hydrolase</keyword>
<dbReference type="InterPro" id="IPR046880">
    <property type="entry name" value="TPR-S"/>
</dbReference>
<evidence type="ECO:0000256" key="2">
    <source>
        <dbReference type="ARBA" id="ARBA00022729"/>
    </source>
</evidence>
<evidence type="ECO:0000256" key="3">
    <source>
        <dbReference type="ARBA" id="ARBA00022801"/>
    </source>
</evidence>
<dbReference type="InterPro" id="IPR000126">
    <property type="entry name" value="V8_ser_AS"/>
</dbReference>
<dbReference type="RefSeq" id="WP_341410646.1">
    <property type="nucleotide sequence ID" value="NZ_JBBUTH010000007.1"/>
</dbReference>
<dbReference type="Gene3D" id="2.40.10.10">
    <property type="entry name" value="Trypsin-like serine proteases"/>
    <property type="match status" value="2"/>
</dbReference>
<keyword evidence="4" id="KW-0720">Serine protease</keyword>
<evidence type="ECO:0000313" key="5">
    <source>
        <dbReference type="EMBL" id="MEK8050952.1"/>
    </source>
</evidence>
<keyword evidence="2" id="KW-0732">Signal</keyword>
<dbReference type="Proteomes" id="UP001365405">
    <property type="component" value="Unassembled WGS sequence"/>
</dbReference>
<evidence type="ECO:0000256" key="4">
    <source>
        <dbReference type="ARBA" id="ARBA00022825"/>
    </source>
</evidence>
<evidence type="ECO:0000313" key="6">
    <source>
        <dbReference type="Proteomes" id="UP001365405"/>
    </source>
</evidence>